<dbReference type="EMBL" id="JBHUIM010000001">
    <property type="protein sequence ID" value="MFD2244914.1"/>
    <property type="molecule type" value="Genomic_DNA"/>
</dbReference>
<dbReference type="InterPro" id="IPR017932">
    <property type="entry name" value="GATase_2_dom"/>
</dbReference>
<evidence type="ECO:0000256" key="1">
    <source>
        <dbReference type="ARBA" id="ARBA00005187"/>
    </source>
</evidence>
<dbReference type="Gene3D" id="3.60.20.10">
    <property type="entry name" value="Glutamine Phosphoribosylpyrophosphate, subunit 1, domain 1"/>
    <property type="match status" value="1"/>
</dbReference>
<keyword evidence="6" id="KW-1185">Reference proteome</keyword>
<dbReference type="PANTHER" id="PTHR43284">
    <property type="entry name" value="ASPARAGINE SYNTHETASE (GLUTAMINE-HYDROLYZING)"/>
    <property type="match status" value="1"/>
</dbReference>
<accession>A0ABW5CSB3</accession>
<dbReference type="Gene3D" id="3.40.50.620">
    <property type="entry name" value="HUPs"/>
    <property type="match status" value="1"/>
</dbReference>
<dbReference type="InterPro" id="IPR014729">
    <property type="entry name" value="Rossmann-like_a/b/a_fold"/>
</dbReference>
<evidence type="ECO:0000256" key="2">
    <source>
        <dbReference type="ARBA" id="ARBA00012737"/>
    </source>
</evidence>
<dbReference type="Pfam" id="PF13537">
    <property type="entry name" value="GATase_7"/>
    <property type="match status" value="1"/>
</dbReference>
<protein>
    <recommendedName>
        <fullName evidence="2">asparagine synthase (glutamine-hydrolyzing)</fullName>
        <ecNumber evidence="2">6.3.5.4</ecNumber>
    </recommendedName>
</protein>
<evidence type="ECO:0000313" key="5">
    <source>
        <dbReference type="EMBL" id="MFD2244914.1"/>
    </source>
</evidence>
<comment type="caution">
    <text evidence="5">The sequence shown here is derived from an EMBL/GenBank/DDBJ whole genome shotgun (WGS) entry which is preliminary data.</text>
</comment>
<evidence type="ECO:0000256" key="3">
    <source>
        <dbReference type="ARBA" id="ARBA00048741"/>
    </source>
</evidence>
<dbReference type="RefSeq" id="WP_250429712.1">
    <property type="nucleotide sequence ID" value="NZ_JALPRR010000002.1"/>
</dbReference>
<proteinExistence type="predicted"/>
<dbReference type="Proteomes" id="UP001597374">
    <property type="component" value="Unassembled WGS sequence"/>
</dbReference>
<dbReference type="EC" id="6.3.5.4" evidence="2"/>
<comment type="pathway">
    <text evidence="1">Amino-acid biosynthesis; L-asparagine biosynthesis; L-asparagine from L-aspartate (L-Gln route): step 1/1.</text>
</comment>
<comment type="catalytic activity">
    <reaction evidence="3">
        <text>L-aspartate + L-glutamine + ATP + H2O = L-asparagine + L-glutamate + AMP + diphosphate + H(+)</text>
        <dbReference type="Rhea" id="RHEA:12228"/>
        <dbReference type="ChEBI" id="CHEBI:15377"/>
        <dbReference type="ChEBI" id="CHEBI:15378"/>
        <dbReference type="ChEBI" id="CHEBI:29985"/>
        <dbReference type="ChEBI" id="CHEBI:29991"/>
        <dbReference type="ChEBI" id="CHEBI:30616"/>
        <dbReference type="ChEBI" id="CHEBI:33019"/>
        <dbReference type="ChEBI" id="CHEBI:58048"/>
        <dbReference type="ChEBI" id="CHEBI:58359"/>
        <dbReference type="ChEBI" id="CHEBI:456215"/>
        <dbReference type="EC" id="6.3.5.4"/>
    </reaction>
</comment>
<dbReference type="InterPro" id="IPR051786">
    <property type="entry name" value="ASN_synthetase/amidase"/>
</dbReference>
<feature type="domain" description="Glutamine amidotransferase type-2" evidence="4">
    <location>
        <begin position="78"/>
        <end position="155"/>
    </location>
</feature>
<evidence type="ECO:0000313" key="6">
    <source>
        <dbReference type="Proteomes" id="UP001597374"/>
    </source>
</evidence>
<sequence length="575" mass="66765">MSKFFGIYHLNQKSSNNTFDYFNKYYKNFKNKSFYQNGNLSISSASISETIPTYWSDVIFDKNGTVFISVYGNIIDLEKNKNYNDKLSKCENIYNIIKTEGYNAIKNLSGLFSLVVYNSFLDELTIISDRGGFFPIFYITTNEYIAFSTEVKFLNQLNNVPEINKVALHERLFFGYVLGNHTLITNICRLPVGTYLKVKERKVQLINFWSWNDISKTIIYDYNIALEQGAKIIPTSLTKYYDYRKKYQLLLSGGFDSRFIASEISKFNEGENIKGISIHKPNSTKDVKIASVLAKTLRVPFKTITYKKSKMYDDFVLKCWMVDGLSNEHLWAVPLIDQLDQDSIILDGFAGDGFLSGSYEIETKFGFNKLDGDIHLIKSLEEEYATFFTERYLSDKIIKTSINIELGNKGINSNLIFGLKNRLRNAMILMAKNIWENGGIILYPLADNNIQEYSFSIDPDIRRRKTLNKDIQAYLYPNLVFLNNLSQPTYLEKLKHLLKQKFDLGNSLPKEGTKEIERLLNILNIEEPFKADEVKRLFYNMKSYNDFKKMLNILDVIVWHNLYILKRNINDFLGS</sequence>
<reference evidence="6" key="1">
    <citation type="journal article" date="2019" name="Int. J. Syst. Evol. Microbiol.">
        <title>The Global Catalogue of Microorganisms (GCM) 10K type strain sequencing project: providing services to taxonomists for standard genome sequencing and annotation.</title>
        <authorList>
            <consortium name="The Broad Institute Genomics Platform"/>
            <consortium name="The Broad Institute Genome Sequencing Center for Infectious Disease"/>
            <person name="Wu L."/>
            <person name="Ma J."/>
        </authorList>
    </citation>
    <scope>NUCLEOTIDE SEQUENCE [LARGE SCALE GENOMIC DNA]</scope>
    <source>
        <strain evidence="6">CGMCC 4.1782</strain>
    </source>
</reference>
<dbReference type="InterPro" id="IPR029055">
    <property type="entry name" value="Ntn_hydrolases_N"/>
</dbReference>
<organism evidence="5 6">
    <name type="scientific">Pontibacter ruber</name>
    <dbReference type="NCBI Taxonomy" id="1343895"/>
    <lineage>
        <taxon>Bacteria</taxon>
        <taxon>Pseudomonadati</taxon>
        <taxon>Bacteroidota</taxon>
        <taxon>Cytophagia</taxon>
        <taxon>Cytophagales</taxon>
        <taxon>Hymenobacteraceae</taxon>
        <taxon>Pontibacter</taxon>
    </lineage>
</organism>
<evidence type="ECO:0000259" key="4">
    <source>
        <dbReference type="Pfam" id="PF13537"/>
    </source>
</evidence>
<dbReference type="SUPFAM" id="SSF52402">
    <property type="entry name" value="Adenine nucleotide alpha hydrolases-like"/>
    <property type="match status" value="1"/>
</dbReference>
<dbReference type="PANTHER" id="PTHR43284:SF1">
    <property type="entry name" value="ASPARAGINE SYNTHETASE"/>
    <property type="match status" value="1"/>
</dbReference>
<name>A0ABW5CSB3_9BACT</name>
<gene>
    <name evidence="5" type="ORF">ACFSKP_01535</name>
</gene>
<dbReference type="SUPFAM" id="SSF56235">
    <property type="entry name" value="N-terminal nucleophile aminohydrolases (Ntn hydrolases)"/>
    <property type="match status" value="1"/>
</dbReference>